<protein>
    <submittedName>
        <fullName evidence="2">Uncharacterized protein</fullName>
    </submittedName>
</protein>
<dbReference type="RefSeq" id="WP_179387751.1">
    <property type="nucleotide sequence ID" value="NZ_JACBYQ010000001.1"/>
</dbReference>
<sequence length="159" mass="17103">METRSAKVVFQDFLDTMDDTVRHSGTEFSTWDKGDIAGYNAEACGIKSQEDGRQYTSQIVGGRVANPDLAIQQMKAYWESKGYVIESIFTNMGDNVTGRQINATSPTGILVQFTPAKEAESVINVQSDCTLDPLAAETTTETIPLGAPATPSGTSTKTP</sequence>
<evidence type="ECO:0000313" key="2">
    <source>
        <dbReference type="EMBL" id="NYE93916.1"/>
    </source>
</evidence>
<keyword evidence="3" id="KW-1185">Reference proteome</keyword>
<evidence type="ECO:0000256" key="1">
    <source>
        <dbReference type="SAM" id="MobiDB-lite"/>
    </source>
</evidence>
<proteinExistence type="predicted"/>
<feature type="region of interest" description="Disordered" evidence="1">
    <location>
        <begin position="137"/>
        <end position="159"/>
    </location>
</feature>
<evidence type="ECO:0000313" key="3">
    <source>
        <dbReference type="Proteomes" id="UP000521748"/>
    </source>
</evidence>
<accession>A0A7Y9LQU2</accession>
<dbReference type="Proteomes" id="UP000521748">
    <property type="component" value="Unassembled WGS sequence"/>
</dbReference>
<reference evidence="2 3" key="1">
    <citation type="submission" date="2020-07" db="EMBL/GenBank/DDBJ databases">
        <title>Sequencing the genomes of 1000 actinobacteria strains.</title>
        <authorList>
            <person name="Klenk H.-P."/>
        </authorList>
    </citation>
    <scope>NUCLEOTIDE SEQUENCE [LARGE SCALE GENOMIC DNA]</scope>
    <source>
        <strain evidence="2 3">DSM 102047</strain>
    </source>
</reference>
<name>A0A7Y9LQU2_9MICC</name>
<dbReference type="EMBL" id="JACBYQ010000001">
    <property type="protein sequence ID" value="NYE93916.1"/>
    <property type="molecule type" value="Genomic_DNA"/>
</dbReference>
<organism evidence="2 3">
    <name type="scientific">Psychromicrobium silvestre</name>
    <dbReference type="NCBI Taxonomy" id="1645614"/>
    <lineage>
        <taxon>Bacteria</taxon>
        <taxon>Bacillati</taxon>
        <taxon>Actinomycetota</taxon>
        <taxon>Actinomycetes</taxon>
        <taxon>Micrococcales</taxon>
        <taxon>Micrococcaceae</taxon>
        <taxon>Psychromicrobium</taxon>
    </lineage>
</organism>
<gene>
    <name evidence="2" type="ORF">FHU41_000137</name>
</gene>
<comment type="caution">
    <text evidence="2">The sequence shown here is derived from an EMBL/GenBank/DDBJ whole genome shotgun (WGS) entry which is preliminary data.</text>
</comment>
<dbReference type="AlphaFoldDB" id="A0A7Y9LQU2"/>